<dbReference type="GeneID" id="43583708"/>
<dbReference type="Gene3D" id="3.30.450.30">
    <property type="entry name" value="Dynein light chain 2a, cytoplasmic"/>
    <property type="match status" value="1"/>
</dbReference>
<feature type="compositionally biased region" description="Polar residues" evidence="1">
    <location>
        <begin position="66"/>
        <end position="77"/>
    </location>
</feature>
<dbReference type="AlphaFoldDB" id="A0A5E8C4X6"/>
<dbReference type="EMBL" id="CABVLU010000004">
    <property type="protein sequence ID" value="VVT56206.1"/>
    <property type="molecule type" value="Genomic_DNA"/>
</dbReference>
<gene>
    <name evidence="2" type="ORF">SAPINGB_P004893</name>
</gene>
<feature type="region of interest" description="Disordered" evidence="1">
    <location>
        <begin position="40"/>
        <end position="103"/>
    </location>
</feature>
<dbReference type="RefSeq" id="XP_031855499.1">
    <property type="nucleotide sequence ID" value="XM_031999608.1"/>
</dbReference>
<evidence type="ECO:0000313" key="3">
    <source>
        <dbReference type="Proteomes" id="UP000398389"/>
    </source>
</evidence>
<keyword evidence="3" id="KW-1185">Reference proteome</keyword>
<reference evidence="2 3" key="1">
    <citation type="submission" date="2019-09" db="EMBL/GenBank/DDBJ databases">
        <authorList>
            <person name="Brejova B."/>
        </authorList>
    </citation>
    <scope>NUCLEOTIDE SEQUENCE [LARGE SCALE GENOMIC DNA]</scope>
</reference>
<proteinExistence type="predicted"/>
<feature type="region of interest" description="Disordered" evidence="1">
    <location>
        <begin position="135"/>
        <end position="201"/>
    </location>
</feature>
<feature type="compositionally biased region" description="Acidic residues" evidence="1">
    <location>
        <begin position="83"/>
        <end position="93"/>
    </location>
</feature>
<evidence type="ECO:0000256" key="1">
    <source>
        <dbReference type="SAM" id="MobiDB-lite"/>
    </source>
</evidence>
<dbReference type="Proteomes" id="UP000398389">
    <property type="component" value="Unassembled WGS sequence"/>
</dbReference>
<organism evidence="2 3">
    <name type="scientific">Magnusiomyces paraingens</name>
    <dbReference type="NCBI Taxonomy" id="2606893"/>
    <lineage>
        <taxon>Eukaryota</taxon>
        <taxon>Fungi</taxon>
        <taxon>Dikarya</taxon>
        <taxon>Ascomycota</taxon>
        <taxon>Saccharomycotina</taxon>
        <taxon>Dipodascomycetes</taxon>
        <taxon>Dipodascales</taxon>
        <taxon>Dipodascaceae</taxon>
        <taxon>Magnusiomyces</taxon>
    </lineage>
</organism>
<sequence length="277" mass="29661">MLHSKNLSSVLAQTLTAGNEHDSGAIVSSILITLSGQPISSHHLKRPPPPSPPFSTINHISPGGRISSSHDTNSMDSTHIIINEDDEDEEDDKITDGGRAIPFHVSRSGKTKVYSLFASTAWEEYRRAGMGQQIFTQQPQNLRDGTRSASRSAGSSGRHGSSRSSKHGKRSKSTANDDYRKPGSSGSGISTNIGSINSSDTLEKQTNTRDWISFITNDMSNSGVIIFIVAIHLKASGGKLLLVLIADGDCPFGIISKKGQEAAAVLENELDTYNIST</sequence>
<feature type="compositionally biased region" description="Low complexity" evidence="1">
    <location>
        <begin position="183"/>
        <end position="199"/>
    </location>
</feature>
<evidence type="ECO:0000313" key="2">
    <source>
        <dbReference type="EMBL" id="VVT56206.1"/>
    </source>
</evidence>
<accession>A0A5E8C4X6</accession>
<feature type="compositionally biased region" description="Low complexity" evidence="1">
    <location>
        <begin position="147"/>
        <end position="159"/>
    </location>
</feature>
<feature type="compositionally biased region" description="Basic residues" evidence="1">
    <location>
        <begin position="160"/>
        <end position="172"/>
    </location>
</feature>
<name>A0A5E8C4X6_9ASCO</name>
<protein>
    <submittedName>
        <fullName evidence="2">Uncharacterized protein</fullName>
    </submittedName>
</protein>